<dbReference type="InterPro" id="IPR038770">
    <property type="entry name" value="Na+/solute_symporter_sf"/>
</dbReference>
<proteinExistence type="predicted"/>
<dbReference type="InterPro" id="IPR006153">
    <property type="entry name" value="Cation/H_exchanger_TM"/>
</dbReference>
<evidence type="ECO:0000259" key="11">
    <source>
        <dbReference type="PROSITE" id="PS51201"/>
    </source>
</evidence>
<feature type="transmembrane region" description="Helical" evidence="10">
    <location>
        <begin position="36"/>
        <end position="54"/>
    </location>
</feature>
<evidence type="ECO:0000256" key="5">
    <source>
        <dbReference type="ARBA" id="ARBA00022692"/>
    </source>
</evidence>
<feature type="transmembrane region" description="Helical" evidence="10">
    <location>
        <begin position="355"/>
        <end position="386"/>
    </location>
</feature>
<dbReference type="GO" id="GO:0006813">
    <property type="term" value="P:potassium ion transport"/>
    <property type="evidence" value="ECO:0007669"/>
    <property type="project" value="UniProtKB-KW"/>
</dbReference>
<dbReference type="GO" id="GO:1902600">
    <property type="term" value="P:proton transmembrane transport"/>
    <property type="evidence" value="ECO:0007669"/>
    <property type="project" value="InterPro"/>
</dbReference>
<keyword evidence="7 10" id="KW-1133">Transmembrane helix</keyword>
<dbReference type="GO" id="GO:0012505">
    <property type="term" value="C:endomembrane system"/>
    <property type="evidence" value="ECO:0007669"/>
    <property type="project" value="UniProtKB-SubCell"/>
</dbReference>
<feature type="transmembrane region" description="Helical" evidence="10">
    <location>
        <begin position="74"/>
        <end position="92"/>
    </location>
</feature>
<keyword evidence="13" id="KW-1185">Reference proteome</keyword>
<keyword evidence="5 10" id="KW-0812">Transmembrane</keyword>
<evidence type="ECO:0000256" key="6">
    <source>
        <dbReference type="ARBA" id="ARBA00022958"/>
    </source>
</evidence>
<feature type="transmembrane region" description="Helical" evidence="10">
    <location>
        <begin position="130"/>
        <end position="150"/>
    </location>
</feature>
<comment type="caution">
    <text evidence="12">The sequence shown here is derived from an EMBL/GenBank/DDBJ whole genome shotgun (WGS) entry which is preliminary data.</text>
</comment>
<dbReference type="AlphaFoldDB" id="A0A2U2BUA3"/>
<dbReference type="Proteomes" id="UP000245168">
    <property type="component" value="Unassembled WGS sequence"/>
</dbReference>
<evidence type="ECO:0000256" key="7">
    <source>
        <dbReference type="ARBA" id="ARBA00022989"/>
    </source>
</evidence>
<comment type="subcellular location">
    <subcellularLocation>
        <location evidence="1">Endomembrane system</location>
        <topology evidence="1">Multi-pass membrane protein</topology>
    </subcellularLocation>
</comment>
<evidence type="ECO:0000313" key="12">
    <source>
        <dbReference type="EMBL" id="PWE17534.1"/>
    </source>
</evidence>
<feature type="transmembrane region" description="Helical" evidence="10">
    <location>
        <begin position="240"/>
        <end position="267"/>
    </location>
</feature>
<accession>A0A2U2BUA3</accession>
<feature type="transmembrane region" description="Helical" evidence="10">
    <location>
        <begin position="197"/>
        <end position="219"/>
    </location>
</feature>
<evidence type="ECO:0000313" key="13">
    <source>
        <dbReference type="Proteomes" id="UP000245168"/>
    </source>
</evidence>
<name>A0A2U2BUA3_9PROT</name>
<dbReference type="PANTHER" id="PTHR46157">
    <property type="entry name" value="K(+) EFFLUX ANTIPORTER 3, CHLOROPLASTIC"/>
    <property type="match status" value="1"/>
</dbReference>
<keyword evidence="9 10" id="KW-0472">Membrane</keyword>
<reference evidence="13" key="1">
    <citation type="submission" date="2018-05" db="EMBL/GenBank/DDBJ databases">
        <authorList>
            <person name="Liu B.-T."/>
        </authorList>
    </citation>
    <scope>NUCLEOTIDE SEQUENCE [LARGE SCALE GENOMIC DNA]</scope>
    <source>
        <strain evidence="13">WD6-1</strain>
    </source>
</reference>
<evidence type="ECO:0000256" key="9">
    <source>
        <dbReference type="ARBA" id="ARBA00023136"/>
    </source>
</evidence>
<keyword evidence="4" id="KW-0633">Potassium transport</keyword>
<keyword evidence="8" id="KW-0406">Ion transport</keyword>
<evidence type="ECO:0000256" key="1">
    <source>
        <dbReference type="ARBA" id="ARBA00004127"/>
    </source>
</evidence>
<dbReference type="FunFam" id="3.40.50.720:FF:000036">
    <property type="entry name" value="Glutathione-regulated potassium-efflux system protein KefB"/>
    <property type="match status" value="1"/>
</dbReference>
<gene>
    <name evidence="12" type="ORF">DDZ18_07635</name>
</gene>
<dbReference type="PANTHER" id="PTHR46157:SF4">
    <property type="entry name" value="K(+) EFFLUX ANTIPORTER 3, CHLOROPLASTIC"/>
    <property type="match status" value="1"/>
</dbReference>
<evidence type="ECO:0000256" key="2">
    <source>
        <dbReference type="ARBA" id="ARBA00022448"/>
    </source>
</evidence>
<feature type="transmembrane region" description="Helical" evidence="10">
    <location>
        <begin position="101"/>
        <end position="124"/>
    </location>
</feature>
<dbReference type="GO" id="GO:0015297">
    <property type="term" value="F:antiporter activity"/>
    <property type="evidence" value="ECO:0007669"/>
    <property type="project" value="UniProtKB-KW"/>
</dbReference>
<evidence type="ECO:0000256" key="4">
    <source>
        <dbReference type="ARBA" id="ARBA00022538"/>
    </source>
</evidence>
<sequence length="580" mass="61087">MGHEGQETWFKDAIVFLFAAGLIVPLLRLGRMSGVLGFLLAGVVLGPYALGAFSDRWPALEYVTISDPEAAAPFAELGVLFLLFLLGLDLSFQRLWRLRKVVFGAGGLQALASAFVIGTGVYLAGVPAPSATTIGLALALSSTAIVMQVLTEERRAATAVGLVALAVLLFQDILVAPILILVGFLGRDADTSLATALLEALLQGAIAILLILVIGRFGLRRVFRVAAMAGGRDFMMALTLLALVGAALLTAGAGLSLALGAFMAGLLLGETEFKHQVEVDLEPFKGLLLGLFFMTVGMSLDLPAVWRYLPLIAGGLAAMLVVKLAIAALACRLFAGRRALSVEAAFLLAPAGEFAFVIVGAASAGAIIDPVAATIVTAIAALSMLLTPMFGRLGRIVAARLEEPEAGAPVVNGVSELRDHVVIAGFGRVGRAIARVLETEEAEIVALDRRASRVAEQRRAGWRVFLGDAARPEILKRAGAEHAALFVVTVDDPDSAEAMVRAVRSVRRDAPVLARARDAEHARKLYKAGASYVIPDAIEAGLQLAGRALEECGLPGDTVRDRIAHERDSEYARGRIDEPS</sequence>
<dbReference type="RefSeq" id="WP_109252765.1">
    <property type="nucleotide sequence ID" value="NZ_QEXV01000003.1"/>
</dbReference>
<feature type="domain" description="RCK N-terminal" evidence="11">
    <location>
        <begin position="418"/>
        <end position="539"/>
    </location>
</feature>
<dbReference type="OrthoDB" id="9781411at2"/>
<dbReference type="InterPro" id="IPR036291">
    <property type="entry name" value="NAD(P)-bd_dom_sf"/>
</dbReference>
<evidence type="ECO:0000256" key="10">
    <source>
        <dbReference type="SAM" id="Phobius"/>
    </source>
</evidence>
<evidence type="ECO:0000256" key="8">
    <source>
        <dbReference type="ARBA" id="ARBA00023065"/>
    </source>
</evidence>
<keyword evidence="6" id="KW-0630">Potassium</keyword>
<dbReference type="EMBL" id="QEXV01000003">
    <property type="protein sequence ID" value="PWE17534.1"/>
    <property type="molecule type" value="Genomic_DNA"/>
</dbReference>
<dbReference type="SUPFAM" id="SSF51735">
    <property type="entry name" value="NAD(P)-binding Rossmann-fold domains"/>
    <property type="match status" value="1"/>
</dbReference>
<protein>
    <submittedName>
        <fullName evidence="12">Portal protein</fullName>
    </submittedName>
</protein>
<keyword evidence="3" id="KW-0050">Antiport</keyword>
<evidence type="ECO:0000256" key="3">
    <source>
        <dbReference type="ARBA" id="ARBA00022449"/>
    </source>
</evidence>
<dbReference type="Pfam" id="PF00999">
    <property type="entry name" value="Na_H_Exchanger"/>
    <property type="match status" value="1"/>
</dbReference>
<dbReference type="GO" id="GO:0005886">
    <property type="term" value="C:plasma membrane"/>
    <property type="evidence" value="ECO:0007669"/>
    <property type="project" value="TreeGrafter"/>
</dbReference>
<organism evidence="12 13">
    <name type="scientific">Marinicauda salina</name>
    <dbReference type="NCBI Taxonomy" id="2135793"/>
    <lineage>
        <taxon>Bacteria</taxon>
        <taxon>Pseudomonadati</taxon>
        <taxon>Pseudomonadota</taxon>
        <taxon>Alphaproteobacteria</taxon>
        <taxon>Maricaulales</taxon>
        <taxon>Maricaulaceae</taxon>
        <taxon>Marinicauda</taxon>
    </lineage>
</organism>
<feature type="transmembrane region" description="Helical" evidence="10">
    <location>
        <begin position="162"/>
        <end position="185"/>
    </location>
</feature>
<keyword evidence="2" id="KW-0813">Transport</keyword>
<dbReference type="Gene3D" id="1.20.1530.20">
    <property type="match status" value="1"/>
</dbReference>
<dbReference type="Gene3D" id="3.40.50.720">
    <property type="entry name" value="NAD(P)-binding Rossmann-like Domain"/>
    <property type="match status" value="1"/>
</dbReference>
<feature type="transmembrane region" description="Helical" evidence="10">
    <location>
        <begin position="13"/>
        <end position="29"/>
    </location>
</feature>
<dbReference type="PROSITE" id="PS51201">
    <property type="entry name" value="RCK_N"/>
    <property type="match status" value="1"/>
</dbReference>
<dbReference type="Pfam" id="PF02254">
    <property type="entry name" value="TrkA_N"/>
    <property type="match status" value="1"/>
</dbReference>
<dbReference type="InterPro" id="IPR003148">
    <property type="entry name" value="RCK_N"/>
</dbReference>